<protein>
    <submittedName>
        <fullName evidence="2">Uncharacterized protein</fullName>
    </submittedName>
</protein>
<feature type="compositionally biased region" description="Low complexity" evidence="1">
    <location>
        <begin position="26"/>
        <end position="43"/>
    </location>
</feature>
<keyword evidence="3" id="KW-1185">Reference proteome</keyword>
<gene>
    <name evidence="2" type="ORF">M9Y10_023502</name>
</gene>
<evidence type="ECO:0000313" key="2">
    <source>
        <dbReference type="EMBL" id="KAK8895060.1"/>
    </source>
</evidence>
<feature type="region of interest" description="Disordered" evidence="1">
    <location>
        <begin position="1"/>
        <end position="59"/>
    </location>
</feature>
<reference evidence="2 3" key="1">
    <citation type="submission" date="2024-04" db="EMBL/GenBank/DDBJ databases">
        <title>Tritrichomonas musculus Genome.</title>
        <authorList>
            <person name="Alves-Ferreira E."/>
            <person name="Grigg M."/>
            <person name="Lorenzi H."/>
            <person name="Galac M."/>
        </authorList>
    </citation>
    <scope>NUCLEOTIDE SEQUENCE [LARGE SCALE GENOMIC DNA]</scope>
    <source>
        <strain evidence="2 3">EAF2021</strain>
    </source>
</reference>
<proteinExistence type="predicted"/>
<name>A0ABR2KVA6_9EUKA</name>
<dbReference type="Proteomes" id="UP001470230">
    <property type="component" value="Unassembled WGS sequence"/>
</dbReference>
<evidence type="ECO:0000313" key="3">
    <source>
        <dbReference type="Proteomes" id="UP001470230"/>
    </source>
</evidence>
<sequence length="333" mass="37456">MDQTPSNEDYPLEIVGNDQQNASAESQAPQAQINQQQEVQESNADLDQSTFQDPPCDNSMNYTANLLYDESDKIHPPPTFERDPPERVAIESIEEVENLEFNKDDVSNISNSEVIGLTSQNDDATIQESYIQSNEQTISSAIPSSKAHEETNDYFNQNEHHYINNPNKNNESFDEIHQDSMQALSSQEDDPIQVTAQDQETISAIKSSQLPQTTEHKTIRHDPLLDLDIPRPVFSSDDENQNEPIQNLSNSLSPIDLDTISKTSHEESPLNNCQPMISNQSFQRVDAPSFIPSSQIAMTKQALEEGNSFLKVILSKLRNINQFLSEKTSKVFS</sequence>
<accession>A0ABR2KVA6</accession>
<organism evidence="2 3">
    <name type="scientific">Tritrichomonas musculus</name>
    <dbReference type="NCBI Taxonomy" id="1915356"/>
    <lineage>
        <taxon>Eukaryota</taxon>
        <taxon>Metamonada</taxon>
        <taxon>Parabasalia</taxon>
        <taxon>Tritrichomonadida</taxon>
        <taxon>Tritrichomonadidae</taxon>
        <taxon>Tritrichomonas</taxon>
    </lineage>
</organism>
<dbReference type="EMBL" id="JAPFFF010000003">
    <property type="protein sequence ID" value="KAK8895060.1"/>
    <property type="molecule type" value="Genomic_DNA"/>
</dbReference>
<comment type="caution">
    <text evidence="2">The sequence shown here is derived from an EMBL/GenBank/DDBJ whole genome shotgun (WGS) entry which is preliminary data.</text>
</comment>
<evidence type="ECO:0000256" key="1">
    <source>
        <dbReference type="SAM" id="MobiDB-lite"/>
    </source>
</evidence>
<feature type="compositionally biased region" description="Polar residues" evidence="1">
    <location>
        <begin position="45"/>
        <end position="59"/>
    </location>
</feature>